<organism evidence="1 2">
    <name type="scientific">Linnemannia hyalina</name>
    <dbReference type="NCBI Taxonomy" id="64524"/>
    <lineage>
        <taxon>Eukaryota</taxon>
        <taxon>Fungi</taxon>
        <taxon>Fungi incertae sedis</taxon>
        <taxon>Mucoromycota</taxon>
        <taxon>Mortierellomycotina</taxon>
        <taxon>Mortierellomycetes</taxon>
        <taxon>Mortierellales</taxon>
        <taxon>Mortierellaceae</taxon>
        <taxon>Linnemannia</taxon>
    </lineage>
</organism>
<dbReference type="AlphaFoldDB" id="A0A9P7XRH3"/>
<comment type="caution">
    <text evidence="1">The sequence shown here is derived from an EMBL/GenBank/DDBJ whole genome shotgun (WGS) entry which is preliminary data.</text>
</comment>
<dbReference type="EMBL" id="JAHRHY010000013">
    <property type="protein sequence ID" value="KAG9064634.1"/>
    <property type="molecule type" value="Genomic_DNA"/>
</dbReference>
<protein>
    <submittedName>
        <fullName evidence="1">Uncharacterized protein</fullName>
    </submittedName>
</protein>
<keyword evidence="2" id="KW-1185">Reference proteome</keyword>
<proteinExistence type="predicted"/>
<evidence type="ECO:0000313" key="2">
    <source>
        <dbReference type="Proteomes" id="UP000707451"/>
    </source>
</evidence>
<accession>A0A9P7XRH3</accession>
<dbReference type="OrthoDB" id="550575at2759"/>
<name>A0A9P7XRH3_9FUNG</name>
<reference evidence="1" key="1">
    <citation type="submission" date="2021-06" db="EMBL/GenBank/DDBJ databases">
        <title>Genome Sequence of Mortierella hyaline Strain SCG-10, a Cold-Adapted, Nitrate-Reducing Fungus Isolated from Soil in Minnesota, USA.</title>
        <authorList>
            <person name="Aldossari N."/>
        </authorList>
    </citation>
    <scope>NUCLEOTIDE SEQUENCE</scope>
    <source>
        <strain evidence="1">SCG-10</strain>
    </source>
</reference>
<evidence type="ECO:0000313" key="1">
    <source>
        <dbReference type="EMBL" id="KAG9064634.1"/>
    </source>
</evidence>
<sequence>MEHHRDTLEEVHMVGAGGMTRVQILSFLTESIKLQIFDAMCMLEMESLNPEILTRQRIGDAIHTTADMDAVASTIPWACTGLKILKLLYAVIERAHQDNDEEEEQEES</sequence>
<dbReference type="Proteomes" id="UP000707451">
    <property type="component" value="Unassembled WGS sequence"/>
</dbReference>
<gene>
    <name evidence="1" type="ORF">KI688_002892</name>
</gene>